<evidence type="ECO:0000259" key="5">
    <source>
        <dbReference type="PROSITE" id="PS50110"/>
    </source>
</evidence>
<dbReference type="InterPro" id="IPR058245">
    <property type="entry name" value="NreC/VraR/RcsB-like_REC"/>
</dbReference>
<organism evidence="6 7">
    <name type="scientific">Solidesulfovibrio magneticus (strain ATCC 700980 / DSM 13731 / RS-1)</name>
    <name type="common">Desulfovibrio magneticus</name>
    <dbReference type="NCBI Taxonomy" id="573370"/>
    <lineage>
        <taxon>Bacteria</taxon>
        <taxon>Pseudomonadati</taxon>
        <taxon>Thermodesulfobacteriota</taxon>
        <taxon>Desulfovibrionia</taxon>
        <taxon>Desulfovibrionales</taxon>
        <taxon>Desulfovibrionaceae</taxon>
        <taxon>Solidesulfovibrio</taxon>
    </lineage>
</organism>
<dbReference type="Pfam" id="PF00196">
    <property type="entry name" value="GerE"/>
    <property type="match status" value="1"/>
</dbReference>
<evidence type="ECO:0000256" key="1">
    <source>
        <dbReference type="ARBA" id="ARBA00022553"/>
    </source>
</evidence>
<evidence type="ECO:0000313" key="6">
    <source>
        <dbReference type="EMBL" id="BAH76425.1"/>
    </source>
</evidence>
<feature type="modified residue" description="4-aspartylphosphate" evidence="3">
    <location>
        <position position="60"/>
    </location>
</feature>
<keyword evidence="1 3" id="KW-0597">Phosphoprotein</keyword>
<dbReference type="InterPro" id="IPR001789">
    <property type="entry name" value="Sig_transdc_resp-reg_receiver"/>
</dbReference>
<dbReference type="CDD" id="cd06170">
    <property type="entry name" value="LuxR_C_like"/>
    <property type="match status" value="1"/>
</dbReference>
<dbReference type="OrthoDB" id="5396209at2"/>
<reference evidence="6 7" key="1">
    <citation type="journal article" date="2009" name="Genome Res.">
        <title>Whole genome sequence of Desulfovibrio magneticus strain RS-1 revealed common gene clusters in magnetotactic bacteria.</title>
        <authorList>
            <person name="Nakazawa H."/>
            <person name="Arakaki A."/>
            <person name="Narita-Yamada S."/>
            <person name="Yashiro I."/>
            <person name="Jinno K."/>
            <person name="Aoki N."/>
            <person name="Tsuruyama A."/>
            <person name="Okamura Y."/>
            <person name="Tanikawa S."/>
            <person name="Fujita N."/>
            <person name="Takeyama H."/>
            <person name="Matsunaga T."/>
        </authorList>
    </citation>
    <scope>NUCLEOTIDE SEQUENCE [LARGE SCALE GENOMIC DNA]</scope>
    <source>
        <strain evidence="7">ATCC 700980 / DSM 13731 / RS-1</strain>
    </source>
</reference>
<dbReference type="PRINTS" id="PR00038">
    <property type="entry name" value="HTHLUXR"/>
</dbReference>
<dbReference type="GO" id="GO:0000160">
    <property type="term" value="P:phosphorelay signal transduction system"/>
    <property type="evidence" value="ECO:0007669"/>
    <property type="project" value="InterPro"/>
</dbReference>
<dbReference type="HOGENOM" id="CLU_000445_90_10_7"/>
<dbReference type="SMART" id="SM00448">
    <property type="entry name" value="REC"/>
    <property type="match status" value="1"/>
</dbReference>
<feature type="domain" description="Response regulatory" evidence="5">
    <location>
        <begin position="10"/>
        <end position="123"/>
    </location>
</feature>
<dbReference type="EMBL" id="AP010904">
    <property type="protein sequence ID" value="BAH76425.1"/>
    <property type="molecule type" value="Genomic_DNA"/>
</dbReference>
<keyword evidence="2" id="KW-0238">DNA-binding</keyword>
<sequence>MDNVAPSGVRVFLVDDHPVLRNGLSLLLTQSGHAVCGVAGSRAELLAAIEGSRADVALVDLSLAEESGLDLLDDLTARGVPALIYSMHEDSQSIERAFGRGAMGYVTKREVEDVLLTAIAAVAAGRRYTSPEVMRALADRVLGSKHDGEAALSQREEQILLGLGRGETSVEMSQTLNISFHTVETYYGRLLRKLGLSSMKELRKFAIRRRG</sequence>
<dbReference type="SUPFAM" id="SSF46894">
    <property type="entry name" value="C-terminal effector domain of the bipartite response regulators"/>
    <property type="match status" value="1"/>
</dbReference>
<proteinExistence type="predicted"/>
<protein>
    <submittedName>
        <fullName evidence="6">NarL family two-component response regulator</fullName>
    </submittedName>
</protein>
<accession>C4XHQ1</accession>
<dbReference type="Proteomes" id="UP000009071">
    <property type="component" value="Chromosome"/>
</dbReference>
<dbReference type="AlphaFoldDB" id="C4XHQ1"/>
<dbReference type="PROSITE" id="PS50110">
    <property type="entry name" value="RESPONSE_REGULATORY"/>
    <property type="match status" value="1"/>
</dbReference>
<dbReference type="InterPro" id="IPR016032">
    <property type="entry name" value="Sig_transdc_resp-reg_C-effctor"/>
</dbReference>
<dbReference type="SMART" id="SM00421">
    <property type="entry name" value="HTH_LUXR"/>
    <property type="match status" value="1"/>
</dbReference>
<dbReference type="Gene3D" id="3.40.50.2300">
    <property type="match status" value="1"/>
</dbReference>
<dbReference type="eggNOG" id="COG2197">
    <property type="taxonomic scope" value="Bacteria"/>
</dbReference>
<evidence type="ECO:0000313" key="7">
    <source>
        <dbReference type="Proteomes" id="UP000009071"/>
    </source>
</evidence>
<dbReference type="InterPro" id="IPR011006">
    <property type="entry name" value="CheY-like_superfamily"/>
</dbReference>
<dbReference type="GO" id="GO:0003677">
    <property type="term" value="F:DNA binding"/>
    <property type="evidence" value="ECO:0007669"/>
    <property type="project" value="UniProtKB-KW"/>
</dbReference>
<dbReference type="CDD" id="cd17535">
    <property type="entry name" value="REC_NarL-like"/>
    <property type="match status" value="1"/>
</dbReference>
<dbReference type="PANTHER" id="PTHR43214:SF43">
    <property type="entry name" value="TWO-COMPONENT RESPONSE REGULATOR"/>
    <property type="match status" value="1"/>
</dbReference>
<dbReference type="STRING" id="573370.DMR_29340"/>
<dbReference type="InterPro" id="IPR000792">
    <property type="entry name" value="Tscrpt_reg_LuxR_C"/>
</dbReference>
<dbReference type="SUPFAM" id="SSF52172">
    <property type="entry name" value="CheY-like"/>
    <property type="match status" value="1"/>
</dbReference>
<dbReference type="InterPro" id="IPR039420">
    <property type="entry name" value="WalR-like"/>
</dbReference>
<feature type="domain" description="HTH luxR-type" evidence="4">
    <location>
        <begin position="145"/>
        <end position="210"/>
    </location>
</feature>
<name>C4XHQ1_SOLM1</name>
<dbReference type="GO" id="GO:0006355">
    <property type="term" value="P:regulation of DNA-templated transcription"/>
    <property type="evidence" value="ECO:0007669"/>
    <property type="project" value="InterPro"/>
</dbReference>
<gene>
    <name evidence="6" type="ordered locus">DMR_29340</name>
</gene>
<dbReference type="Pfam" id="PF00072">
    <property type="entry name" value="Response_reg"/>
    <property type="match status" value="1"/>
</dbReference>
<dbReference type="KEGG" id="dma:DMR_29340"/>
<keyword evidence="7" id="KW-1185">Reference proteome</keyword>
<dbReference type="RefSeq" id="WP_015861589.1">
    <property type="nucleotide sequence ID" value="NC_012796.1"/>
</dbReference>
<evidence type="ECO:0000259" key="4">
    <source>
        <dbReference type="PROSITE" id="PS50043"/>
    </source>
</evidence>
<evidence type="ECO:0000256" key="2">
    <source>
        <dbReference type="ARBA" id="ARBA00023125"/>
    </source>
</evidence>
<dbReference type="PANTHER" id="PTHR43214">
    <property type="entry name" value="TWO-COMPONENT RESPONSE REGULATOR"/>
    <property type="match status" value="1"/>
</dbReference>
<dbReference type="PROSITE" id="PS50043">
    <property type="entry name" value="HTH_LUXR_2"/>
    <property type="match status" value="1"/>
</dbReference>
<evidence type="ECO:0000256" key="3">
    <source>
        <dbReference type="PROSITE-ProRule" id="PRU00169"/>
    </source>
</evidence>